<evidence type="ECO:0000256" key="5">
    <source>
        <dbReference type="ARBA" id="ARBA00023136"/>
    </source>
</evidence>
<dbReference type="GO" id="GO:0016787">
    <property type="term" value="F:hydrolase activity"/>
    <property type="evidence" value="ECO:0007669"/>
    <property type="project" value="TreeGrafter"/>
</dbReference>
<evidence type="ECO:0000256" key="1">
    <source>
        <dbReference type="ARBA" id="ARBA00004141"/>
    </source>
</evidence>
<dbReference type="EMBL" id="CAEZUP010000007">
    <property type="protein sequence ID" value="CAB4599487.1"/>
    <property type="molecule type" value="Genomic_DNA"/>
</dbReference>
<dbReference type="GO" id="GO:0016020">
    <property type="term" value="C:membrane"/>
    <property type="evidence" value="ECO:0007669"/>
    <property type="project" value="UniProtKB-SubCell"/>
</dbReference>
<comment type="similarity">
    <text evidence="2">Belongs to the TMEM86 family.</text>
</comment>
<gene>
    <name evidence="7" type="ORF">UFOPK1835_00286</name>
</gene>
<name>A0A6J6GEA0_9ZZZZ</name>
<feature type="transmembrane region" description="Helical" evidence="6">
    <location>
        <begin position="96"/>
        <end position="123"/>
    </location>
</feature>
<evidence type="ECO:0000256" key="3">
    <source>
        <dbReference type="ARBA" id="ARBA00022692"/>
    </source>
</evidence>
<dbReference type="PANTHER" id="PTHR31885:SF6">
    <property type="entry name" value="GH04784P"/>
    <property type="match status" value="1"/>
</dbReference>
<dbReference type="AlphaFoldDB" id="A0A6J6GEA0"/>
<evidence type="ECO:0000256" key="6">
    <source>
        <dbReference type="SAM" id="Phobius"/>
    </source>
</evidence>
<evidence type="ECO:0000256" key="4">
    <source>
        <dbReference type="ARBA" id="ARBA00022989"/>
    </source>
</evidence>
<dbReference type="PANTHER" id="PTHR31885">
    <property type="entry name" value="GH04784P"/>
    <property type="match status" value="1"/>
</dbReference>
<reference evidence="7" key="1">
    <citation type="submission" date="2020-05" db="EMBL/GenBank/DDBJ databases">
        <authorList>
            <person name="Chiriac C."/>
            <person name="Salcher M."/>
            <person name="Ghai R."/>
            <person name="Kavagutti S V."/>
        </authorList>
    </citation>
    <scope>NUCLEOTIDE SEQUENCE</scope>
</reference>
<proteinExistence type="inferred from homology"/>
<feature type="transmembrane region" description="Helical" evidence="6">
    <location>
        <begin position="144"/>
        <end position="172"/>
    </location>
</feature>
<sequence length="210" mass="21723">MTGSAFLLLALTAVVAVADWMAASTNRRGAEYVLKPLTMVGLIAVALTLDPSSDFARWLVVVALVFSLAGDTFLMLPGDLFVQGLGAFLIAHVVYVAALVALGVSPGGLLVGLAIVALAGVFVGRRVVAGAARADRALAVPVTAYMVVISFMVMTAFATGLFFAIAGALLFFASDAVLGWSRFVKDLPKGHAIVMVTYHLGQAGLVLALI</sequence>
<evidence type="ECO:0000313" key="7">
    <source>
        <dbReference type="EMBL" id="CAB4599487.1"/>
    </source>
</evidence>
<feature type="transmembrane region" description="Helical" evidence="6">
    <location>
        <begin position="56"/>
        <end position="76"/>
    </location>
</feature>
<keyword evidence="3 6" id="KW-0812">Transmembrane</keyword>
<feature type="transmembrane region" description="Helical" evidence="6">
    <location>
        <begin position="32"/>
        <end position="49"/>
    </location>
</feature>
<comment type="subcellular location">
    <subcellularLocation>
        <location evidence="1">Membrane</location>
        <topology evidence="1">Multi-pass membrane protein</topology>
    </subcellularLocation>
</comment>
<evidence type="ECO:0000256" key="2">
    <source>
        <dbReference type="ARBA" id="ARBA00007375"/>
    </source>
</evidence>
<protein>
    <submittedName>
        <fullName evidence="7">Unannotated protein</fullName>
    </submittedName>
</protein>
<accession>A0A6J6GEA0</accession>
<dbReference type="Pfam" id="PF07947">
    <property type="entry name" value="YhhN"/>
    <property type="match status" value="1"/>
</dbReference>
<organism evidence="7">
    <name type="scientific">freshwater metagenome</name>
    <dbReference type="NCBI Taxonomy" id="449393"/>
    <lineage>
        <taxon>unclassified sequences</taxon>
        <taxon>metagenomes</taxon>
        <taxon>ecological metagenomes</taxon>
    </lineage>
</organism>
<keyword evidence="4 6" id="KW-1133">Transmembrane helix</keyword>
<dbReference type="InterPro" id="IPR012506">
    <property type="entry name" value="TMEM86B-like"/>
</dbReference>
<keyword evidence="5 6" id="KW-0472">Membrane</keyword>